<dbReference type="Pfam" id="PF14737">
    <property type="entry name" value="DUF4470"/>
    <property type="match status" value="1"/>
</dbReference>
<reference evidence="3" key="1">
    <citation type="journal article" date="2014" name="Proc. Natl. Acad. Sci. U.S.A.">
        <title>Extensive sampling of basidiomycete genomes demonstrates inadequacy of the white-rot/brown-rot paradigm for wood decay fungi.</title>
        <authorList>
            <person name="Riley R."/>
            <person name="Salamov A.A."/>
            <person name="Brown D.W."/>
            <person name="Nagy L.G."/>
            <person name="Floudas D."/>
            <person name="Held B.W."/>
            <person name="Levasseur A."/>
            <person name="Lombard V."/>
            <person name="Morin E."/>
            <person name="Otillar R."/>
            <person name="Lindquist E.A."/>
            <person name="Sun H."/>
            <person name="LaButti K.M."/>
            <person name="Schmutz J."/>
            <person name="Jabbour D."/>
            <person name="Luo H."/>
            <person name="Baker S.E."/>
            <person name="Pisabarro A.G."/>
            <person name="Walton J.D."/>
            <person name="Blanchette R.A."/>
            <person name="Henrissat B."/>
            <person name="Martin F."/>
            <person name="Cullen D."/>
            <person name="Hibbett D.S."/>
            <person name="Grigoriev I.V."/>
        </authorList>
    </citation>
    <scope>NUCLEOTIDE SEQUENCE [LARGE SCALE GENOMIC DNA]</scope>
    <source>
        <strain evidence="3">MUCL 33604</strain>
    </source>
</reference>
<accession>A0A067PP64</accession>
<dbReference type="InParanoid" id="A0A067PP64"/>
<evidence type="ECO:0000259" key="1">
    <source>
        <dbReference type="Pfam" id="PF14737"/>
    </source>
</evidence>
<dbReference type="InterPro" id="IPR027974">
    <property type="entry name" value="DUF4470"/>
</dbReference>
<gene>
    <name evidence="2" type="ORF">JAAARDRAFT_179150</name>
</gene>
<name>A0A067PP64_9AGAM</name>
<dbReference type="STRING" id="933084.A0A067PP64"/>
<protein>
    <recommendedName>
        <fullName evidence="1">DUF4470 domain-containing protein</fullName>
    </recommendedName>
</protein>
<dbReference type="AlphaFoldDB" id="A0A067PP64"/>
<keyword evidence="3" id="KW-1185">Reference proteome</keyword>
<sequence length="933" mass="105229">MSDKGNSFKEKGNDLFKQGRMADPLISLSKAEAAAPNNATYPSNLSAALYETGAYGACFEAISRAWERLSSNSNPSLALRLSVRLAKTLLHGVYSGSVSLHTVQDRQPIIGGLKAVALQASNTSGSNAEHLRVWKDWEKTEKSLPYFEAAPKEGRAQLSSLPIFRPSCDTLQYFVVGTDDLISLTDDFGDRDPYPLVLDKLDPELLPDVSFLFGGVGDGRHVLGTFVGMHRAYDKLSHKKSKQAKLRFHLTLLDIHPTMVTRDLCLFMLFRELMEAPQDRMTQLEIKTTILYVLWGVVMPSYCHDRLRNVINTLLSLLSQPHPQLPSWIHVDLDSVGPILSVLDYWKDLVNRKTVKKTLENHSPPINADPMSMINRTPGISMDYRANIAALLDNMTDSDIRQLGLVPAHRPISEARKMLSQNREKMIDMMLKESIGGTPQGGFEQEWYTLTKCFLPPPEFWTRHPGFDLYRRMKTTGSIPDINEHIRTAWVPNVTFFATNGSTFGVEYPNLSAWNPFTPIRLVADFNERFRLSGEGTPKPIDATASDHMNVLIDGVIKSIKALSGRFKLEFICGELTQELAKMHLGSDVMRPPSFPRLFTRMWISNIPDYTHGALHTAMYCVHRLQPDPQAAVASNCMLNLPAWGNPEQKSYTLLQLSDMPRYLGCRLLRAETRGVFLYSKNTLPKPLAKLATREELTAWLTRILLYSIIPAPSDSSPNRVRLPNSLVAFVDLLIHLSSVGFPGHWLSEYVQKILADEIITDISPYDGLYPLPMTDDSRKVPRRRIRLDPWHYDFEAILAVACEGLPFPVPFPSGFATSAPDIGVFETKIDRAYSFVATSHDMFSPYDRVCCLLFYNPKKLSDPNSIVSRIPSMLEGSKEIPVGHVQIITSADLVDVPGEKARWRMSRTRFRQMKEEKWPMFAYRTDARFASE</sequence>
<feature type="domain" description="DUF4470" evidence="1">
    <location>
        <begin position="203"/>
        <end position="276"/>
    </location>
</feature>
<evidence type="ECO:0000313" key="2">
    <source>
        <dbReference type="EMBL" id="KDQ56564.1"/>
    </source>
</evidence>
<dbReference type="InterPro" id="IPR011990">
    <property type="entry name" value="TPR-like_helical_dom_sf"/>
</dbReference>
<dbReference type="SUPFAM" id="SSF48452">
    <property type="entry name" value="TPR-like"/>
    <property type="match status" value="1"/>
</dbReference>
<dbReference type="Proteomes" id="UP000027265">
    <property type="component" value="Unassembled WGS sequence"/>
</dbReference>
<evidence type="ECO:0000313" key="3">
    <source>
        <dbReference type="Proteomes" id="UP000027265"/>
    </source>
</evidence>
<proteinExistence type="predicted"/>
<dbReference type="Gene3D" id="1.25.40.10">
    <property type="entry name" value="Tetratricopeptide repeat domain"/>
    <property type="match status" value="1"/>
</dbReference>
<dbReference type="EMBL" id="KL197721">
    <property type="protein sequence ID" value="KDQ56564.1"/>
    <property type="molecule type" value="Genomic_DNA"/>
</dbReference>
<dbReference type="HOGENOM" id="CLU_017710_0_0_1"/>
<dbReference type="OrthoDB" id="2423701at2759"/>
<organism evidence="2 3">
    <name type="scientific">Jaapia argillacea MUCL 33604</name>
    <dbReference type="NCBI Taxonomy" id="933084"/>
    <lineage>
        <taxon>Eukaryota</taxon>
        <taxon>Fungi</taxon>
        <taxon>Dikarya</taxon>
        <taxon>Basidiomycota</taxon>
        <taxon>Agaricomycotina</taxon>
        <taxon>Agaricomycetes</taxon>
        <taxon>Agaricomycetidae</taxon>
        <taxon>Jaapiales</taxon>
        <taxon>Jaapiaceae</taxon>
        <taxon>Jaapia</taxon>
    </lineage>
</organism>